<protein>
    <submittedName>
        <fullName evidence="2">Uncharacterized protein</fullName>
    </submittedName>
</protein>
<proteinExistence type="predicted"/>
<gene>
    <name evidence="2" type="ORF">CK936_27535</name>
</gene>
<accession>A0A2A2D3B5</accession>
<evidence type="ECO:0000256" key="1">
    <source>
        <dbReference type="SAM" id="Phobius"/>
    </source>
</evidence>
<feature type="transmembrane region" description="Helical" evidence="1">
    <location>
        <begin position="33"/>
        <end position="58"/>
    </location>
</feature>
<organism evidence="2 3">
    <name type="scientific">Streptomyces albireticuli</name>
    <dbReference type="NCBI Taxonomy" id="1940"/>
    <lineage>
        <taxon>Bacteria</taxon>
        <taxon>Bacillati</taxon>
        <taxon>Actinomycetota</taxon>
        <taxon>Actinomycetes</taxon>
        <taxon>Kitasatosporales</taxon>
        <taxon>Streptomycetaceae</taxon>
        <taxon>Streptomyces</taxon>
    </lineage>
</organism>
<sequence>MSDAAALPLVVVFGLLTVFLVRSRDVRWWEATLITLFGVYLAQTPVVFTINGLTSLLFTGHAPAQP</sequence>
<name>A0A2A2D3B5_9ACTN</name>
<evidence type="ECO:0000313" key="2">
    <source>
        <dbReference type="EMBL" id="PAU45802.1"/>
    </source>
</evidence>
<dbReference type="EMBL" id="NSJV01000530">
    <property type="protein sequence ID" value="PAU45802.1"/>
    <property type="molecule type" value="Genomic_DNA"/>
</dbReference>
<dbReference type="AlphaFoldDB" id="A0A2A2D3B5"/>
<keyword evidence="1" id="KW-0812">Transmembrane</keyword>
<comment type="caution">
    <text evidence="2">The sequence shown here is derived from an EMBL/GenBank/DDBJ whole genome shotgun (WGS) entry which is preliminary data.</text>
</comment>
<keyword evidence="3" id="KW-1185">Reference proteome</keyword>
<keyword evidence="1" id="KW-1133">Transmembrane helix</keyword>
<reference evidence="2 3" key="1">
    <citation type="submission" date="2017-08" db="EMBL/GenBank/DDBJ databases">
        <title>Genome sequence of Streptomyces albireticuli NRRL B-1670.</title>
        <authorList>
            <person name="Graham D.E."/>
            <person name="Mahan K.M."/>
            <person name="Klingeman D.M."/>
            <person name="Hettich R.L."/>
            <person name="Parry R.J."/>
            <person name="Spain J.C."/>
        </authorList>
    </citation>
    <scope>NUCLEOTIDE SEQUENCE [LARGE SCALE GENOMIC DNA]</scope>
    <source>
        <strain evidence="2 3">NRRL B-1670</strain>
    </source>
</reference>
<keyword evidence="1" id="KW-0472">Membrane</keyword>
<dbReference type="RefSeq" id="WP_095583662.1">
    <property type="nucleotide sequence ID" value="NZ_JAJQQQ010000017.1"/>
</dbReference>
<evidence type="ECO:0000313" key="3">
    <source>
        <dbReference type="Proteomes" id="UP000218944"/>
    </source>
</evidence>
<dbReference type="Proteomes" id="UP000218944">
    <property type="component" value="Unassembled WGS sequence"/>
</dbReference>